<evidence type="ECO:0000256" key="13">
    <source>
        <dbReference type="ARBA" id="ARBA00023180"/>
    </source>
</evidence>
<keyword evidence="4" id="KW-0812">Transmembrane</keyword>
<dbReference type="GO" id="GO:0005509">
    <property type="term" value="F:calcium ion binding"/>
    <property type="evidence" value="ECO:0007669"/>
    <property type="project" value="InterPro"/>
</dbReference>
<keyword evidence="5" id="KW-0732">Signal</keyword>
<feature type="domain" description="EGF-like" evidence="15">
    <location>
        <begin position="45"/>
        <end position="84"/>
    </location>
</feature>
<dbReference type="STRING" id="6412.T1ERS3"/>
<proteinExistence type="predicted"/>
<evidence type="ECO:0000256" key="14">
    <source>
        <dbReference type="PROSITE-ProRule" id="PRU00076"/>
    </source>
</evidence>
<sequence>MPNREPPACLSRPCLNGANCTDLANGGYFCSCKPYYTGKNCETNIFHPCRSGPCVNGGKCIELGNCTSQFKCVCPFGFTGARCEVEVKEFVLNVTARETLSALYLDSVQIFNLSNVADWKKVATVRTPITTRLIAVMAGNIHDMCAGILLSERNQYILSSNINWKCYIDASLGWASLTYNDSHWPTAHVVASNGPVVGCPDLEVVKDIHPDAKWIWTTRNIQFDLVVYCRGYIDICKSKPCQNGGICHRSGSQLCACLKGFTGTFCEKVEYTDLSVFAYEKLESVYIDDVKMKTITNGVNKYSLHPLVRQLKFMVIDANQVSDTKKCYGLVGSTGVGPIDLITYKLDWKSEYNTEAGWHRNDFNDTKWVLPDELKMNNESRCTDLKPIPDIRSTARWIWPPKASDRYLVAFFRATTNLCKKQLSICQNQGTCSPSKGPICVCPSTFTGPYCEYKIGVDVPGPEASCPSNF</sequence>
<keyword evidence="9" id="KW-0914">Notch signaling pathway</keyword>
<evidence type="ECO:0000256" key="9">
    <source>
        <dbReference type="ARBA" id="ARBA00022976"/>
    </source>
</evidence>
<evidence type="ECO:0000313" key="18">
    <source>
        <dbReference type="Proteomes" id="UP000015101"/>
    </source>
</evidence>
<accession>T1ERS3</accession>
<dbReference type="CDD" id="cd00054">
    <property type="entry name" value="EGF_CA"/>
    <property type="match status" value="3"/>
</dbReference>
<dbReference type="InParanoid" id="T1ERS3"/>
<evidence type="ECO:0000256" key="5">
    <source>
        <dbReference type="ARBA" id="ARBA00022729"/>
    </source>
</evidence>
<feature type="disulfide bond" evidence="14">
    <location>
        <begin position="257"/>
        <end position="266"/>
    </location>
</feature>
<dbReference type="GO" id="GO:0007219">
    <property type="term" value="P:Notch signaling pathway"/>
    <property type="evidence" value="ECO:0007669"/>
    <property type="project" value="UniProtKB-KW"/>
</dbReference>
<dbReference type="KEGG" id="hro:HELRODRAFT_161680"/>
<dbReference type="Proteomes" id="UP000015101">
    <property type="component" value="Unassembled WGS sequence"/>
</dbReference>
<name>T1ERS3_HELRO</name>
<dbReference type="PROSITE" id="PS50026">
    <property type="entry name" value="EGF_3"/>
    <property type="match status" value="4"/>
</dbReference>
<dbReference type="PANTHER" id="PTHR24033">
    <property type="entry name" value="EGF-LIKE DOMAIN-CONTAINING PROTEIN"/>
    <property type="match status" value="1"/>
</dbReference>
<evidence type="ECO:0000256" key="2">
    <source>
        <dbReference type="ARBA" id="ARBA00022473"/>
    </source>
</evidence>
<evidence type="ECO:0000256" key="8">
    <source>
        <dbReference type="ARBA" id="ARBA00022843"/>
    </source>
</evidence>
<dbReference type="PANTHER" id="PTHR24033:SF151">
    <property type="entry name" value="NOTCH 2"/>
    <property type="match status" value="1"/>
</dbReference>
<comment type="subcellular location">
    <subcellularLocation>
        <location evidence="1">Membrane</location>
        <topology evidence="1">Single-pass type I membrane protein</topology>
    </subcellularLocation>
</comment>
<keyword evidence="12 14" id="KW-1015">Disulfide bond</keyword>
<feature type="disulfide bond" evidence="14">
    <location>
        <begin position="32"/>
        <end position="41"/>
    </location>
</feature>
<dbReference type="RefSeq" id="XP_009019822.1">
    <property type="nucleotide sequence ID" value="XM_009021574.1"/>
</dbReference>
<evidence type="ECO:0000256" key="4">
    <source>
        <dbReference type="ARBA" id="ARBA00022692"/>
    </source>
</evidence>
<evidence type="ECO:0000313" key="17">
    <source>
        <dbReference type="EnsemblMetazoa" id="HelroP161680"/>
    </source>
</evidence>
<comment type="caution">
    <text evidence="14">Lacks conserved residue(s) required for the propagation of feature annotation.</text>
</comment>
<evidence type="ECO:0000256" key="1">
    <source>
        <dbReference type="ARBA" id="ARBA00004479"/>
    </source>
</evidence>
<dbReference type="HOGENOM" id="CLU_596241_0_0_1"/>
<dbReference type="InterPro" id="IPR000742">
    <property type="entry name" value="EGF"/>
</dbReference>
<dbReference type="InterPro" id="IPR051830">
    <property type="entry name" value="NOTCH_homolog"/>
</dbReference>
<dbReference type="PROSITE" id="PS01186">
    <property type="entry name" value="EGF_2"/>
    <property type="match status" value="2"/>
</dbReference>
<evidence type="ECO:0000313" key="16">
    <source>
        <dbReference type="EMBL" id="ESO02414.1"/>
    </source>
</evidence>
<dbReference type="GO" id="GO:0016020">
    <property type="term" value="C:membrane"/>
    <property type="evidence" value="ECO:0007669"/>
    <property type="project" value="UniProtKB-SubCell"/>
</dbReference>
<dbReference type="SMART" id="SM00181">
    <property type="entry name" value="EGF"/>
    <property type="match status" value="4"/>
</dbReference>
<dbReference type="SMART" id="SM00179">
    <property type="entry name" value="EGF_CA"/>
    <property type="match status" value="3"/>
</dbReference>
<dbReference type="eggNOG" id="KOG1217">
    <property type="taxonomic scope" value="Eukaryota"/>
</dbReference>
<gene>
    <name evidence="17" type="primary">20199273</name>
    <name evidence="16" type="ORF">HELRODRAFT_161680</name>
</gene>
<evidence type="ECO:0000256" key="7">
    <source>
        <dbReference type="ARBA" id="ARBA00022782"/>
    </source>
</evidence>
<dbReference type="GO" id="GO:0005112">
    <property type="term" value="F:Notch binding"/>
    <property type="evidence" value="ECO:0000318"/>
    <property type="project" value="GO_Central"/>
</dbReference>
<keyword evidence="6" id="KW-0677">Repeat</keyword>
<dbReference type="InterPro" id="IPR013032">
    <property type="entry name" value="EGF-like_CS"/>
</dbReference>
<feature type="disulfide bond" evidence="14">
    <location>
        <begin position="74"/>
        <end position="83"/>
    </location>
</feature>
<keyword evidence="8" id="KW-0832">Ubl conjugation</keyword>
<dbReference type="Pfam" id="PF12661">
    <property type="entry name" value="hEGF"/>
    <property type="match status" value="1"/>
</dbReference>
<organism evidence="17 18">
    <name type="scientific">Helobdella robusta</name>
    <name type="common">Californian leech</name>
    <dbReference type="NCBI Taxonomy" id="6412"/>
    <lineage>
        <taxon>Eukaryota</taxon>
        <taxon>Metazoa</taxon>
        <taxon>Spiralia</taxon>
        <taxon>Lophotrochozoa</taxon>
        <taxon>Annelida</taxon>
        <taxon>Clitellata</taxon>
        <taxon>Hirudinea</taxon>
        <taxon>Rhynchobdellida</taxon>
        <taxon>Glossiphoniidae</taxon>
        <taxon>Helobdella</taxon>
    </lineage>
</organism>
<feature type="domain" description="EGF-like" evidence="15">
    <location>
        <begin position="5"/>
        <end position="42"/>
    </location>
</feature>
<dbReference type="EnsemblMetazoa" id="HelroT161680">
    <property type="protein sequence ID" value="HelroP161680"/>
    <property type="gene ID" value="HelroG161680"/>
</dbReference>
<keyword evidence="11" id="KW-0472">Membrane</keyword>
<keyword evidence="7" id="KW-0221">Differentiation</keyword>
<dbReference type="PROSITE" id="PS00022">
    <property type="entry name" value="EGF_1"/>
    <property type="match status" value="4"/>
</dbReference>
<keyword evidence="2" id="KW-0217">Developmental protein</keyword>
<dbReference type="AlphaFoldDB" id="T1ERS3"/>
<dbReference type="FunFam" id="2.10.25.10:FF:000109">
    <property type="entry name" value="Notch homolog 4, [Drosophila]"/>
    <property type="match status" value="1"/>
</dbReference>
<evidence type="ECO:0000256" key="12">
    <source>
        <dbReference type="ARBA" id="ARBA00023157"/>
    </source>
</evidence>
<feature type="domain" description="EGF-like" evidence="15">
    <location>
        <begin position="232"/>
        <end position="267"/>
    </location>
</feature>
<reference evidence="17" key="3">
    <citation type="submission" date="2015-06" db="UniProtKB">
        <authorList>
            <consortium name="EnsemblMetazoa"/>
        </authorList>
    </citation>
    <scope>IDENTIFICATION</scope>
</reference>
<keyword evidence="13" id="KW-0325">Glycoprotein</keyword>
<evidence type="ECO:0000256" key="6">
    <source>
        <dbReference type="ARBA" id="ARBA00022737"/>
    </source>
</evidence>
<reference evidence="18" key="1">
    <citation type="submission" date="2012-12" db="EMBL/GenBank/DDBJ databases">
        <authorList>
            <person name="Hellsten U."/>
            <person name="Grimwood J."/>
            <person name="Chapman J.A."/>
            <person name="Shapiro H."/>
            <person name="Aerts A."/>
            <person name="Otillar R.P."/>
            <person name="Terry A.Y."/>
            <person name="Boore J.L."/>
            <person name="Simakov O."/>
            <person name="Marletaz F."/>
            <person name="Cho S.-J."/>
            <person name="Edsinger-Gonzales E."/>
            <person name="Havlak P."/>
            <person name="Kuo D.-H."/>
            <person name="Larsson T."/>
            <person name="Lv J."/>
            <person name="Arendt D."/>
            <person name="Savage R."/>
            <person name="Osoegawa K."/>
            <person name="de Jong P."/>
            <person name="Lindberg D.R."/>
            <person name="Seaver E.C."/>
            <person name="Weisblat D.A."/>
            <person name="Putnam N.H."/>
            <person name="Grigoriev I.V."/>
            <person name="Rokhsar D.S."/>
        </authorList>
    </citation>
    <scope>NUCLEOTIDE SEQUENCE</scope>
</reference>
<evidence type="ECO:0000256" key="3">
    <source>
        <dbReference type="ARBA" id="ARBA00022536"/>
    </source>
</evidence>
<keyword evidence="3 14" id="KW-0245">EGF-like domain</keyword>
<feature type="disulfide bond" evidence="14">
    <location>
        <begin position="442"/>
        <end position="451"/>
    </location>
</feature>
<reference evidence="16 18" key="2">
    <citation type="journal article" date="2013" name="Nature">
        <title>Insights into bilaterian evolution from three spiralian genomes.</title>
        <authorList>
            <person name="Simakov O."/>
            <person name="Marletaz F."/>
            <person name="Cho S.J."/>
            <person name="Edsinger-Gonzales E."/>
            <person name="Havlak P."/>
            <person name="Hellsten U."/>
            <person name="Kuo D.H."/>
            <person name="Larsson T."/>
            <person name="Lv J."/>
            <person name="Arendt D."/>
            <person name="Savage R."/>
            <person name="Osoegawa K."/>
            <person name="de Jong P."/>
            <person name="Grimwood J."/>
            <person name="Chapman J.A."/>
            <person name="Shapiro H."/>
            <person name="Aerts A."/>
            <person name="Otillar R.P."/>
            <person name="Terry A.Y."/>
            <person name="Boore J.L."/>
            <person name="Grigoriev I.V."/>
            <person name="Lindberg D.R."/>
            <person name="Seaver E.C."/>
            <person name="Weisblat D.A."/>
            <person name="Putnam N.H."/>
            <person name="Rokhsar D.S."/>
        </authorList>
    </citation>
    <scope>NUCLEOTIDE SEQUENCE</scope>
</reference>
<dbReference type="FunFam" id="2.10.25.10:FF:000368">
    <property type="entry name" value="Delta-like 3 (Drosophila), isoform CRA_b"/>
    <property type="match status" value="2"/>
</dbReference>
<evidence type="ECO:0000256" key="10">
    <source>
        <dbReference type="ARBA" id="ARBA00022989"/>
    </source>
</evidence>
<dbReference type="InterPro" id="IPR001881">
    <property type="entry name" value="EGF-like_Ca-bd_dom"/>
</dbReference>
<dbReference type="OrthoDB" id="430340at2759"/>
<feature type="domain" description="EGF-like" evidence="15">
    <location>
        <begin position="415"/>
        <end position="452"/>
    </location>
</feature>
<dbReference type="GeneID" id="20199273"/>
<keyword evidence="10" id="KW-1133">Transmembrane helix</keyword>
<dbReference type="Gene3D" id="2.10.25.10">
    <property type="entry name" value="Laminin"/>
    <property type="match status" value="4"/>
</dbReference>
<dbReference type="Pfam" id="PF00008">
    <property type="entry name" value="EGF"/>
    <property type="match status" value="1"/>
</dbReference>
<dbReference type="SUPFAM" id="SSF57196">
    <property type="entry name" value="EGF/Laminin"/>
    <property type="match status" value="4"/>
</dbReference>
<dbReference type="GO" id="GO:0030154">
    <property type="term" value="P:cell differentiation"/>
    <property type="evidence" value="ECO:0007669"/>
    <property type="project" value="UniProtKB-KW"/>
</dbReference>
<evidence type="ECO:0000259" key="15">
    <source>
        <dbReference type="PROSITE" id="PS50026"/>
    </source>
</evidence>
<dbReference type="CTD" id="20199273"/>
<keyword evidence="18" id="KW-1185">Reference proteome</keyword>
<protein>
    <recommendedName>
        <fullName evidence="15">EGF-like domain-containing protein</fullName>
    </recommendedName>
</protein>
<evidence type="ECO:0000256" key="11">
    <source>
        <dbReference type="ARBA" id="ARBA00023136"/>
    </source>
</evidence>
<dbReference type="EMBL" id="KB096742">
    <property type="protein sequence ID" value="ESO02414.1"/>
    <property type="molecule type" value="Genomic_DNA"/>
</dbReference>
<dbReference type="EMBL" id="AMQM01000879">
    <property type="status" value="NOT_ANNOTATED_CDS"/>
    <property type="molecule type" value="Genomic_DNA"/>
</dbReference>